<feature type="region of interest" description="Disordered" evidence="1">
    <location>
        <begin position="1"/>
        <end position="20"/>
    </location>
</feature>
<dbReference type="AlphaFoldDB" id="A0AAU8DJD9"/>
<proteinExistence type="predicted"/>
<dbReference type="EMBL" id="CP159218">
    <property type="protein sequence ID" value="XCG62297.1"/>
    <property type="molecule type" value="Genomic_DNA"/>
</dbReference>
<name>A0AAU8DJD9_9ACTN</name>
<accession>A0AAU8DJD9</accession>
<organism evidence="2">
    <name type="scientific">Nakamurella sp. A5-74</name>
    <dbReference type="NCBI Taxonomy" id="3158264"/>
    <lineage>
        <taxon>Bacteria</taxon>
        <taxon>Bacillati</taxon>
        <taxon>Actinomycetota</taxon>
        <taxon>Actinomycetes</taxon>
        <taxon>Nakamurellales</taxon>
        <taxon>Nakamurellaceae</taxon>
        <taxon>Nakamurella</taxon>
    </lineage>
</organism>
<protein>
    <submittedName>
        <fullName evidence="2">Uncharacterized protein</fullName>
    </submittedName>
</protein>
<reference evidence="2" key="1">
    <citation type="submission" date="2024-05" db="EMBL/GenBank/DDBJ databases">
        <authorList>
            <person name="Cai S.Y."/>
            <person name="Jin L.M."/>
            <person name="Li H.R."/>
        </authorList>
    </citation>
    <scope>NUCLEOTIDE SEQUENCE</scope>
    <source>
        <strain evidence="2">A5-74</strain>
    </source>
</reference>
<sequence length="47" mass="4768">MSVSAAPGPPDPGSPPGRLLGAVQAALPELGARFVEQYGQLPVQLLD</sequence>
<evidence type="ECO:0000256" key="1">
    <source>
        <dbReference type="SAM" id="MobiDB-lite"/>
    </source>
</evidence>
<dbReference type="RefSeq" id="WP_353647912.1">
    <property type="nucleotide sequence ID" value="NZ_CP159218.1"/>
</dbReference>
<evidence type="ECO:0000313" key="2">
    <source>
        <dbReference type="EMBL" id="XCG62297.1"/>
    </source>
</evidence>
<gene>
    <name evidence="2" type="ORF">ABLG96_13610</name>
</gene>